<dbReference type="SUPFAM" id="SSF81321">
    <property type="entry name" value="Family A G protein-coupled receptor-like"/>
    <property type="match status" value="1"/>
</dbReference>
<name>A0A974C5I5_XENLA</name>
<dbReference type="GO" id="GO:0016020">
    <property type="term" value="C:membrane"/>
    <property type="evidence" value="ECO:0007669"/>
    <property type="project" value="UniProtKB-SubCell"/>
</dbReference>
<dbReference type="PROSITE" id="PS50262">
    <property type="entry name" value="G_PROTEIN_RECEP_F1_2"/>
    <property type="match status" value="1"/>
</dbReference>
<feature type="domain" description="G-protein coupled receptors family 1 profile" evidence="9">
    <location>
        <begin position="1"/>
        <end position="81"/>
    </location>
</feature>
<keyword evidence="7" id="KW-0807">Transducer</keyword>
<dbReference type="AlphaFoldDB" id="A0A974C5I5"/>
<evidence type="ECO:0000256" key="4">
    <source>
        <dbReference type="ARBA" id="ARBA00023040"/>
    </source>
</evidence>
<evidence type="ECO:0000256" key="1">
    <source>
        <dbReference type="ARBA" id="ARBA00004141"/>
    </source>
</evidence>
<keyword evidence="5 8" id="KW-0472">Membrane</keyword>
<dbReference type="Proteomes" id="UP000694892">
    <property type="component" value="Chromosome 8L"/>
</dbReference>
<evidence type="ECO:0000256" key="5">
    <source>
        <dbReference type="ARBA" id="ARBA00023136"/>
    </source>
</evidence>
<organism evidence="10 11">
    <name type="scientific">Xenopus laevis</name>
    <name type="common">African clawed frog</name>
    <dbReference type="NCBI Taxonomy" id="8355"/>
    <lineage>
        <taxon>Eukaryota</taxon>
        <taxon>Metazoa</taxon>
        <taxon>Chordata</taxon>
        <taxon>Craniata</taxon>
        <taxon>Vertebrata</taxon>
        <taxon>Euteleostomi</taxon>
        <taxon>Amphibia</taxon>
        <taxon>Batrachia</taxon>
        <taxon>Anura</taxon>
        <taxon>Pipoidea</taxon>
        <taxon>Pipidae</taxon>
        <taxon>Xenopodinae</taxon>
        <taxon>Xenopus</taxon>
        <taxon>Xenopus</taxon>
    </lineage>
</organism>
<dbReference type="PANTHER" id="PTHR48018">
    <property type="entry name" value="OLFACTORY RECEPTOR"/>
    <property type="match status" value="1"/>
</dbReference>
<keyword evidence="2 8" id="KW-0812">Transmembrane</keyword>
<proteinExistence type="predicted"/>
<dbReference type="PRINTS" id="PR00245">
    <property type="entry name" value="OLFACTORYR"/>
</dbReference>
<sequence length="128" mass="14763">MSPLIIVVLSYSHIFKTILNIRSSSGRYKAFSTCSSHLTSVGLFFGAIFFTYFYPSSPGSMSEALSVVYSILNPLLNPFIYSLRNQQVKRALKKNTHQRFSHQKGIELKHVYMGNWWVMFSRSSINRR</sequence>
<evidence type="ECO:0000256" key="6">
    <source>
        <dbReference type="ARBA" id="ARBA00023170"/>
    </source>
</evidence>
<comment type="subcellular location">
    <subcellularLocation>
        <location evidence="1">Membrane</location>
        <topology evidence="1">Multi-pass membrane protein</topology>
    </subcellularLocation>
</comment>
<evidence type="ECO:0000256" key="2">
    <source>
        <dbReference type="ARBA" id="ARBA00022692"/>
    </source>
</evidence>
<keyword evidence="6" id="KW-0675">Receptor</keyword>
<accession>A0A974C5I5</accession>
<dbReference type="InterPro" id="IPR017452">
    <property type="entry name" value="GPCR_Rhodpsn_7TM"/>
</dbReference>
<dbReference type="InterPro" id="IPR000725">
    <property type="entry name" value="Olfact_rcpt"/>
</dbReference>
<keyword evidence="3 8" id="KW-1133">Transmembrane helix</keyword>
<evidence type="ECO:0000256" key="7">
    <source>
        <dbReference type="ARBA" id="ARBA00023224"/>
    </source>
</evidence>
<evidence type="ECO:0000313" key="11">
    <source>
        <dbReference type="Proteomes" id="UP000694892"/>
    </source>
</evidence>
<dbReference type="Pfam" id="PF13853">
    <property type="entry name" value="7tm_4"/>
    <property type="match status" value="1"/>
</dbReference>
<evidence type="ECO:0000313" key="10">
    <source>
        <dbReference type="EMBL" id="OCT66852.1"/>
    </source>
</evidence>
<evidence type="ECO:0000259" key="9">
    <source>
        <dbReference type="PROSITE" id="PS50262"/>
    </source>
</evidence>
<dbReference type="GO" id="GO:0004930">
    <property type="term" value="F:G protein-coupled receptor activity"/>
    <property type="evidence" value="ECO:0007669"/>
    <property type="project" value="UniProtKB-KW"/>
</dbReference>
<evidence type="ECO:0000256" key="3">
    <source>
        <dbReference type="ARBA" id="ARBA00022989"/>
    </source>
</evidence>
<keyword evidence="4" id="KW-0297">G-protein coupled receptor</keyword>
<dbReference type="GO" id="GO:0004984">
    <property type="term" value="F:olfactory receptor activity"/>
    <property type="evidence" value="ECO:0007669"/>
    <property type="project" value="InterPro"/>
</dbReference>
<protein>
    <recommendedName>
        <fullName evidence="9">G-protein coupled receptors family 1 profile domain-containing protein</fullName>
    </recommendedName>
</protein>
<feature type="transmembrane region" description="Helical" evidence="8">
    <location>
        <begin position="66"/>
        <end position="83"/>
    </location>
</feature>
<dbReference type="OMA" id="WPSSIEH"/>
<dbReference type="Gene3D" id="1.20.1070.10">
    <property type="entry name" value="Rhodopsin 7-helix transmembrane proteins"/>
    <property type="match status" value="1"/>
</dbReference>
<dbReference type="EMBL" id="CM004480">
    <property type="protein sequence ID" value="OCT66852.1"/>
    <property type="molecule type" value="Genomic_DNA"/>
</dbReference>
<evidence type="ECO:0000256" key="8">
    <source>
        <dbReference type="SAM" id="Phobius"/>
    </source>
</evidence>
<reference evidence="11" key="1">
    <citation type="journal article" date="2016" name="Nature">
        <title>Genome evolution in the allotetraploid frog Xenopus laevis.</title>
        <authorList>
            <person name="Session A.M."/>
            <person name="Uno Y."/>
            <person name="Kwon T."/>
            <person name="Chapman J.A."/>
            <person name="Toyoda A."/>
            <person name="Takahashi S."/>
            <person name="Fukui A."/>
            <person name="Hikosaka A."/>
            <person name="Suzuki A."/>
            <person name="Kondo M."/>
            <person name="van Heeringen S.J."/>
            <person name="Quigley I."/>
            <person name="Heinz S."/>
            <person name="Ogino H."/>
            <person name="Ochi H."/>
            <person name="Hellsten U."/>
            <person name="Lyons J.B."/>
            <person name="Simakov O."/>
            <person name="Putnam N."/>
            <person name="Stites J."/>
            <person name="Kuroki Y."/>
            <person name="Tanaka T."/>
            <person name="Michiue T."/>
            <person name="Watanabe M."/>
            <person name="Bogdanovic O."/>
            <person name="Lister R."/>
            <person name="Georgiou G."/>
            <person name="Paranjpe S.S."/>
            <person name="van Kruijsbergen I."/>
            <person name="Shu S."/>
            <person name="Carlson J."/>
            <person name="Kinoshita T."/>
            <person name="Ohta Y."/>
            <person name="Mawaribuchi S."/>
            <person name="Jenkins J."/>
            <person name="Grimwood J."/>
            <person name="Schmutz J."/>
            <person name="Mitros T."/>
            <person name="Mozaffari S.V."/>
            <person name="Suzuki Y."/>
            <person name="Haramoto Y."/>
            <person name="Yamamoto T.S."/>
            <person name="Takagi C."/>
            <person name="Heald R."/>
            <person name="Miller K."/>
            <person name="Haudenschild C."/>
            <person name="Kitzman J."/>
            <person name="Nakayama T."/>
            <person name="Izutsu Y."/>
            <person name="Robert J."/>
            <person name="Fortriede J."/>
            <person name="Burns K."/>
            <person name="Lotay V."/>
            <person name="Karimi K."/>
            <person name="Yasuoka Y."/>
            <person name="Dichmann D.S."/>
            <person name="Flajnik M.F."/>
            <person name="Houston D.W."/>
            <person name="Shendure J."/>
            <person name="DuPasquier L."/>
            <person name="Vize P.D."/>
            <person name="Zorn A.M."/>
            <person name="Ito M."/>
            <person name="Marcotte E.M."/>
            <person name="Wallingford J.B."/>
            <person name="Ito Y."/>
            <person name="Asashima M."/>
            <person name="Ueno N."/>
            <person name="Matsuda Y."/>
            <person name="Veenstra G.J."/>
            <person name="Fujiyama A."/>
            <person name="Harland R.M."/>
            <person name="Taira M."/>
            <person name="Rokhsar D.S."/>
        </authorList>
    </citation>
    <scope>NUCLEOTIDE SEQUENCE [LARGE SCALE GENOMIC DNA]</scope>
    <source>
        <strain evidence="11">J</strain>
    </source>
</reference>
<gene>
    <name evidence="10" type="ORF">XELAEV_18038133mg</name>
</gene>
<feature type="transmembrane region" description="Helical" evidence="8">
    <location>
        <begin position="30"/>
        <end position="54"/>
    </location>
</feature>